<feature type="region of interest" description="Disordered" evidence="2">
    <location>
        <begin position="1434"/>
        <end position="1458"/>
    </location>
</feature>
<dbReference type="EMBL" id="JAFHKP010000009">
    <property type="protein sequence ID" value="KAG5484661.1"/>
    <property type="molecule type" value="Genomic_DNA"/>
</dbReference>
<dbReference type="Proteomes" id="UP000674179">
    <property type="component" value="Chromosome 9"/>
</dbReference>
<gene>
    <name evidence="3" type="ORF">CUR178_07252</name>
</gene>
<feature type="compositionally biased region" description="Low complexity" evidence="2">
    <location>
        <begin position="912"/>
        <end position="925"/>
    </location>
</feature>
<dbReference type="OrthoDB" id="262489at2759"/>
<feature type="compositionally biased region" description="Polar residues" evidence="2">
    <location>
        <begin position="67"/>
        <end position="82"/>
    </location>
</feature>
<comment type="caution">
    <text evidence="3">The sequence shown here is derived from an EMBL/GenBank/DDBJ whole genome shotgun (WGS) entry which is preliminary data.</text>
</comment>
<evidence type="ECO:0000313" key="3">
    <source>
        <dbReference type="EMBL" id="KAG5484661.1"/>
    </source>
</evidence>
<feature type="region of interest" description="Disordered" evidence="2">
    <location>
        <begin position="893"/>
        <end position="925"/>
    </location>
</feature>
<dbReference type="KEGG" id="lenr:94174411"/>
<feature type="compositionally biased region" description="Polar residues" evidence="2">
    <location>
        <begin position="234"/>
        <end position="250"/>
    </location>
</feature>
<keyword evidence="1" id="KW-0040">ANK repeat</keyword>
<feature type="region of interest" description="Disordered" evidence="2">
    <location>
        <begin position="1063"/>
        <end position="1087"/>
    </location>
</feature>
<sequence length="1543" mass="166453">MPSEPADFPDSAAPLLEEARKWLICTPWESAQGPAGGSTAAIALCELMELSRLWHLFFTAKARCAEQQPTSHSTERQSASTRVTRDSAAAFSNKDASHFGRQQRTPSRCATSTRSNAQMACTAVRQRFQRLLNSSNTCVQEFYRATRNADAILSSKASKATDVTPAAQSSCACATDIDAGDVFWALVLYLSAALCWERRRFLEVQRRAAIYSEDVVSSSRGTSERPPLHLHAASRSSWPESTHSSMSSTDYLVDPTPRDSAGQHGAASGTGADLLSAALRSHYALGKANTDNTPSSRLRSALERLLPMLESRLSVAQLWRQPSLLAGLDVLARGFATAENRVHAAPSGGGMVSSARCPLCYAAALDNELAVEALVHLRCYAAAYRGTEDAEGGAGAQHSGQREVRTGSDGTELSSREVGWVAACRIALWNTCRASLKRLCHPPLFCAAPSWPPHREGWEVAERGQQHLGWRRRAVLEAIWVSWWRAEVWLTPSSSSETARTAGAVSRDAVARWRSALLFMQVVLPAAEAAARDPCLEDSRSGGDAMEQRLRYQRALLAHLVQLPLAMERTQQALWLRRDQNREHIHTTSTRTGIAFGTVFHWLSQHGDVPLLTLLCRSLDGCNAVKTANHVPVGKVIAGGAANRAHFVQLGAGCPRDERVGDCRSHRAVLPAPEAAANGAVTSMDDTVSQPAPTGPGRCLGNAVSSVWGLHLMDTLGRNALDVACRRQHLPCVRLLLQAGLSPNSLTTLISDKSVDSLPLPLLKLLYDPSLLEGADSSSRTPRMGLAERLRQSTCPAAAASRTLAQLAFRLWTEKVDQLSTASQAANGEGFVLDQWLTAYMRCQAAQDRVLRPAMAALEFDAYEPTARLVVLSVLTRKLSDWLSTTPPSVRYSPSDLPVDSSGKLRGDRELSWPSTTPSQSQPAPLSLRQLRLQHTVALRLYTQLTCPLGRALLRRAVDSRCAVCDALAAREDRAASVLLAAATSTPSTAGAAGESDEAAKRNAAVMPTATSVPPVSVPSALALSEPAKSRQELQDFCERVLSESQRLEASLVAEQQQRISAMVASGESESHNSRGGTPLSHERPSPVATLLRGRHRVRCTTATRRVPTSDRGYDADASALYALAVIPSARTLQSARWKTDTKPQSTQEPRSQQQATAQHTPAGACCVVEPTLWAFASTPQQIWLRLPDGVDFDRLLRENDGGGFGVVSDDVPLTAPVQRGDLVTFRCSTCGDGANGSDGISAKIEQQKGAGAEECHGSPQFVVQRIFSEWRTLPYILWKSAAAEDSDHQHEPLPSSLVLPYAAAAGAPAWAVAPRCTSIAKDPSQDSITLHTCCLPVSYVARMTSAQQRSNHPLDWLLQTPRTATSPACPSALGLADVLATLQSSVEWTARWTRTVWAGYQPCWLAEVMRTTDHSSGASRERRGQIARSALGLLGGDDSSREREKQLSGSSPTCCSGDSGREVVRLTDPFCTWDDAGAADGRDSYTINVGRRTLCVLLTSTSCDRAPREAHRLLDKVHWPSRAEGCSAVATADVVVSGAAVV</sequence>
<feature type="region of interest" description="Disordered" evidence="2">
    <location>
        <begin position="67"/>
        <end position="111"/>
    </location>
</feature>
<keyword evidence="4" id="KW-1185">Reference proteome</keyword>
<organism evidence="3 4">
    <name type="scientific">Leishmania enriettii</name>
    <dbReference type="NCBI Taxonomy" id="5663"/>
    <lineage>
        <taxon>Eukaryota</taxon>
        <taxon>Discoba</taxon>
        <taxon>Euglenozoa</taxon>
        <taxon>Kinetoplastea</taxon>
        <taxon>Metakinetoplastina</taxon>
        <taxon>Trypanosomatida</taxon>
        <taxon>Trypanosomatidae</taxon>
        <taxon>Leishmaniinae</taxon>
        <taxon>Leishmania</taxon>
    </lineage>
</organism>
<evidence type="ECO:0000256" key="1">
    <source>
        <dbReference type="PROSITE-ProRule" id="PRU00023"/>
    </source>
</evidence>
<accession>A0A836HUT8</accession>
<feature type="region of interest" description="Disordered" evidence="2">
    <location>
        <begin position="1134"/>
        <end position="1159"/>
    </location>
</feature>
<dbReference type="InterPro" id="IPR036770">
    <property type="entry name" value="Ankyrin_rpt-contain_sf"/>
</dbReference>
<dbReference type="InterPro" id="IPR002110">
    <property type="entry name" value="Ankyrin_rpt"/>
</dbReference>
<proteinExistence type="predicted"/>
<dbReference type="SUPFAM" id="SSF48403">
    <property type="entry name" value="Ankyrin repeat"/>
    <property type="match status" value="1"/>
</dbReference>
<evidence type="ECO:0000313" key="4">
    <source>
        <dbReference type="Proteomes" id="UP000674179"/>
    </source>
</evidence>
<reference evidence="3 4" key="1">
    <citation type="submission" date="2021-02" db="EMBL/GenBank/DDBJ databases">
        <title>Leishmania (Mundinia) enrietti genome sequencing and assembly.</title>
        <authorList>
            <person name="Almutairi H."/>
            <person name="Gatherer D."/>
        </authorList>
    </citation>
    <scope>NUCLEOTIDE SEQUENCE [LARGE SCALE GENOMIC DNA]</scope>
    <source>
        <strain evidence="3">CUR178</strain>
    </source>
</reference>
<evidence type="ECO:0000256" key="2">
    <source>
        <dbReference type="SAM" id="MobiDB-lite"/>
    </source>
</evidence>
<feature type="compositionally biased region" description="Polar residues" evidence="2">
    <location>
        <begin position="1448"/>
        <end position="1457"/>
    </location>
</feature>
<feature type="region of interest" description="Disordered" evidence="2">
    <location>
        <begin position="390"/>
        <end position="410"/>
    </location>
</feature>
<feature type="region of interest" description="Disordered" evidence="2">
    <location>
        <begin position="215"/>
        <end position="268"/>
    </location>
</feature>
<dbReference type="GeneID" id="94174411"/>
<dbReference type="PROSITE" id="PS50088">
    <property type="entry name" value="ANK_REPEAT"/>
    <property type="match status" value="1"/>
</dbReference>
<name>A0A836HUT8_LEIEN</name>
<dbReference type="RefSeq" id="XP_067695287.1">
    <property type="nucleotide sequence ID" value="XM_067838901.1"/>
</dbReference>
<feature type="compositionally biased region" description="Polar residues" evidence="2">
    <location>
        <begin position="100"/>
        <end position="111"/>
    </location>
</feature>
<feature type="repeat" description="ANK" evidence="1">
    <location>
        <begin position="716"/>
        <end position="748"/>
    </location>
</feature>
<protein>
    <submittedName>
        <fullName evidence="3">Uncharacterized protein</fullName>
    </submittedName>
</protein>
<dbReference type="Gene3D" id="1.25.40.20">
    <property type="entry name" value="Ankyrin repeat-containing domain"/>
    <property type="match status" value="1"/>
</dbReference>
<dbReference type="SMART" id="SM00248">
    <property type="entry name" value="ANK"/>
    <property type="match status" value="2"/>
</dbReference>